<dbReference type="Pfam" id="PF09912">
    <property type="entry name" value="DUF2141"/>
    <property type="match status" value="1"/>
</dbReference>
<dbReference type="Proteomes" id="UP000305939">
    <property type="component" value="Unassembled WGS sequence"/>
</dbReference>
<dbReference type="EMBL" id="SSMC01000002">
    <property type="protein sequence ID" value="THD67334.1"/>
    <property type="molecule type" value="Genomic_DNA"/>
</dbReference>
<feature type="signal peptide" evidence="1">
    <location>
        <begin position="1"/>
        <end position="23"/>
    </location>
</feature>
<evidence type="ECO:0000313" key="3">
    <source>
        <dbReference type="Proteomes" id="UP000305939"/>
    </source>
</evidence>
<feature type="chain" id="PRO_5020493222" evidence="1">
    <location>
        <begin position="24"/>
        <end position="141"/>
    </location>
</feature>
<sequence>MKTQLFTCILSITAFFFVMNSNAQELKIEISNIQKYGGTVYVALYDDPTDWIDKPLLTTSIKTEKNSEIVSFEVPYGRYAISIYQDVKGNKKMDTNFMGIPKDPIAFGNNYKPFGKPKFSDAALDFNEEYQVQTIKLYKVF</sequence>
<reference evidence="2 3" key="1">
    <citation type="submission" date="2019-04" db="EMBL/GenBank/DDBJ databases">
        <title>Draft genome sequence of Robertkochia marina CC-AMO-30D.</title>
        <authorList>
            <person name="Hameed A."/>
            <person name="Lin S.-Y."/>
            <person name="Shahina M."/>
            <person name="Lai W.-A."/>
            <person name="Young C.-C."/>
        </authorList>
    </citation>
    <scope>NUCLEOTIDE SEQUENCE [LARGE SCALE GENOMIC DNA]</scope>
    <source>
        <strain evidence="2 3">CC-AMO-30D</strain>
    </source>
</reference>
<keyword evidence="1" id="KW-0732">Signal</keyword>
<organism evidence="2 3">
    <name type="scientific">Robertkochia marina</name>
    <dbReference type="NCBI Taxonomy" id="1227945"/>
    <lineage>
        <taxon>Bacteria</taxon>
        <taxon>Pseudomonadati</taxon>
        <taxon>Bacteroidota</taxon>
        <taxon>Flavobacteriia</taxon>
        <taxon>Flavobacteriales</taxon>
        <taxon>Flavobacteriaceae</taxon>
        <taxon>Robertkochia</taxon>
    </lineage>
</organism>
<dbReference type="AlphaFoldDB" id="A0A4S3LZ41"/>
<keyword evidence="3" id="KW-1185">Reference proteome</keyword>
<dbReference type="OrthoDB" id="9788332at2"/>
<evidence type="ECO:0000256" key="1">
    <source>
        <dbReference type="SAM" id="SignalP"/>
    </source>
</evidence>
<accession>A0A4S3LZ41</accession>
<dbReference type="RefSeq" id="WP_136335541.1">
    <property type="nucleotide sequence ID" value="NZ_QXMP01000009.1"/>
</dbReference>
<protein>
    <submittedName>
        <fullName evidence="2">DUF2141 domain-containing protein</fullName>
    </submittedName>
</protein>
<proteinExistence type="predicted"/>
<dbReference type="InterPro" id="IPR018673">
    <property type="entry name" value="DUF2141"/>
</dbReference>
<evidence type="ECO:0000313" key="2">
    <source>
        <dbReference type="EMBL" id="THD67334.1"/>
    </source>
</evidence>
<gene>
    <name evidence="2" type="ORF">E7Z59_06640</name>
</gene>
<name>A0A4S3LZ41_9FLAO</name>
<comment type="caution">
    <text evidence="2">The sequence shown here is derived from an EMBL/GenBank/DDBJ whole genome shotgun (WGS) entry which is preliminary data.</text>
</comment>